<evidence type="ECO:0000259" key="2">
    <source>
        <dbReference type="Pfam" id="PF22936"/>
    </source>
</evidence>
<dbReference type="InterPro" id="IPR057670">
    <property type="entry name" value="SH3_retrovirus"/>
</dbReference>
<keyword evidence="1" id="KW-0645">Protease</keyword>
<dbReference type="PANTHER" id="PTHR42648:SF28">
    <property type="entry name" value="TRANSPOSON-ENCODED PROTEIN WITH RIBONUCLEASE H-LIKE AND RETROVIRUS ZINC FINGER-LIKE DOMAINS"/>
    <property type="match status" value="1"/>
</dbReference>
<dbReference type="PANTHER" id="PTHR42648">
    <property type="entry name" value="TRANSPOSASE, PUTATIVE-RELATED"/>
    <property type="match status" value="1"/>
</dbReference>
<dbReference type="GO" id="GO:0008233">
    <property type="term" value="F:peptidase activity"/>
    <property type="evidence" value="ECO:0007669"/>
    <property type="project" value="UniProtKB-KW"/>
</dbReference>
<keyword evidence="1" id="KW-0378">Hydrolase</keyword>
<protein>
    <submittedName>
        <fullName evidence="4">Unnamed protein product</fullName>
    </submittedName>
</protein>
<proteinExistence type="predicted"/>
<dbReference type="InterPro" id="IPR054722">
    <property type="entry name" value="PolX-like_BBD"/>
</dbReference>
<organism evidence="4 5">
    <name type="scientific">Phytophthora fragariaefolia</name>
    <dbReference type="NCBI Taxonomy" id="1490495"/>
    <lineage>
        <taxon>Eukaryota</taxon>
        <taxon>Sar</taxon>
        <taxon>Stramenopiles</taxon>
        <taxon>Oomycota</taxon>
        <taxon>Peronosporomycetes</taxon>
        <taxon>Peronosporales</taxon>
        <taxon>Peronosporaceae</taxon>
        <taxon>Phytophthora</taxon>
    </lineage>
</organism>
<comment type="caution">
    <text evidence="4">The sequence shown here is derived from an EMBL/GenBank/DDBJ whole genome shotgun (WGS) entry which is preliminary data.</text>
</comment>
<evidence type="ECO:0000259" key="3">
    <source>
        <dbReference type="Pfam" id="PF25597"/>
    </source>
</evidence>
<feature type="domain" description="Retrovirus-related Pol polyprotein from transposon TNT 1-94-like beta-barrel" evidence="2">
    <location>
        <begin position="11"/>
        <end position="95"/>
    </location>
</feature>
<dbReference type="InterPro" id="IPR039537">
    <property type="entry name" value="Retrotran_Ty1/copia-like"/>
</dbReference>
<evidence type="ECO:0000313" key="4">
    <source>
        <dbReference type="EMBL" id="GMF49057.1"/>
    </source>
</evidence>
<name>A0A9W6Y0B6_9STRA</name>
<accession>A0A9W6Y0B6</accession>
<sequence>MQATDANTIEWILDSDSQANVCGDLSPFTTLREDKTSKLDFANGTSEHANMCGSVLLQILNEATGELEDRRLDDVMYLPSAKVNIISLGYLQTTGKFKLTCSPDQQIVWLSKPGTTLKFKMTANHHRMRVKKVTDVMVMAAVKPSMDSKRSMELLHQRFGHMGMSTVKLLASKLDVGIEINAKDLSFYDCVACAAVVLPRLRAMLTATHLPNSLWGDALFHVVATLNWLPTKPLGLVSPHQKLFKTEPNLDDLRTWGCIAHVRVPPESRQKKEKLEPRARLCLLLGYSDNTIGYKFLDLMTAQVVTARGGNVTFHEEYMTDGTYVRHLMQNAFADGDHKLPETVPVARIKTSMDTYLPDRTVASASAAKPLDIVSLEDKHAEHVQSSDDCQRDADSPVCDRVESQPDAAVSAGLQVPVKAPESVAKARMHRKCSGLT</sequence>
<dbReference type="Pfam" id="PF25597">
    <property type="entry name" value="SH3_retrovirus"/>
    <property type="match status" value="1"/>
</dbReference>
<dbReference type="EMBL" id="BSXT01002470">
    <property type="protein sequence ID" value="GMF49057.1"/>
    <property type="molecule type" value="Genomic_DNA"/>
</dbReference>
<evidence type="ECO:0000313" key="5">
    <source>
        <dbReference type="Proteomes" id="UP001165121"/>
    </source>
</evidence>
<reference evidence="4" key="1">
    <citation type="submission" date="2023-04" db="EMBL/GenBank/DDBJ databases">
        <title>Phytophthora fragariaefolia NBRC 109709.</title>
        <authorList>
            <person name="Ichikawa N."/>
            <person name="Sato H."/>
            <person name="Tonouchi N."/>
        </authorList>
    </citation>
    <scope>NUCLEOTIDE SEQUENCE</scope>
    <source>
        <strain evidence="4">NBRC 109709</strain>
    </source>
</reference>
<gene>
    <name evidence="4" type="ORF">Pfra01_001922600</name>
</gene>
<dbReference type="Proteomes" id="UP001165121">
    <property type="component" value="Unassembled WGS sequence"/>
</dbReference>
<keyword evidence="5" id="KW-1185">Reference proteome</keyword>
<feature type="domain" description="Retroviral polymerase SH3-like" evidence="3">
    <location>
        <begin position="258"/>
        <end position="318"/>
    </location>
</feature>
<dbReference type="GO" id="GO:0006508">
    <property type="term" value="P:proteolysis"/>
    <property type="evidence" value="ECO:0007669"/>
    <property type="project" value="UniProtKB-KW"/>
</dbReference>
<dbReference type="AlphaFoldDB" id="A0A9W6Y0B6"/>
<dbReference type="Pfam" id="PF22936">
    <property type="entry name" value="Pol_BBD"/>
    <property type="match status" value="1"/>
</dbReference>
<dbReference type="OrthoDB" id="117862at2759"/>
<evidence type="ECO:0000256" key="1">
    <source>
        <dbReference type="ARBA" id="ARBA00022670"/>
    </source>
</evidence>